<organism evidence="1">
    <name type="scientific">viral metagenome</name>
    <dbReference type="NCBI Taxonomy" id="1070528"/>
    <lineage>
        <taxon>unclassified sequences</taxon>
        <taxon>metagenomes</taxon>
        <taxon>organismal metagenomes</taxon>
    </lineage>
</organism>
<dbReference type="AlphaFoldDB" id="A0A6C0JLD1"/>
<evidence type="ECO:0000313" key="1">
    <source>
        <dbReference type="EMBL" id="QHU05576.1"/>
    </source>
</evidence>
<name>A0A6C0JLD1_9ZZZZ</name>
<proteinExistence type="predicted"/>
<dbReference type="EMBL" id="MN740417">
    <property type="protein sequence ID" value="QHU05576.1"/>
    <property type="molecule type" value="Genomic_DNA"/>
</dbReference>
<sequence>MTLLLPINLLPINLLPIVALNLIREYSKPLTRPDWRTFERIMRIENYMFHIQYKFCVYHSPLYSLVVKNMYSSEFYMSYQYIFSWGIDSYIKLFGGNKDILLSNKLLNHQQNLYLNLNFNLGL</sequence>
<reference evidence="1" key="1">
    <citation type="journal article" date="2020" name="Nature">
        <title>Giant virus diversity and host interactions through global metagenomics.</title>
        <authorList>
            <person name="Schulz F."/>
            <person name="Roux S."/>
            <person name="Paez-Espino D."/>
            <person name="Jungbluth S."/>
            <person name="Walsh D.A."/>
            <person name="Denef V.J."/>
            <person name="McMahon K.D."/>
            <person name="Konstantinidis K.T."/>
            <person name="Eloe-Fadrosh E.A."/>
            <person name="Kyrpides N.C."/>
            <person name="Woyke T."/>
        </authorList>
    </citation>
    <scope>NUCLEOTIDE SEQUENCE</scope>
    <source>
        <strain evidence="1">GVMAG-M-3300027736-24</strain>
    </source>
</reference>
<accession>A0A6C0JLD1</accession>
<protein>
    <submittedName>
        <fullName evidence="1">Uncharacterized protein</fullName>
    </submittedName>
</protein>